<dbReference type="SUPFAM" id="SSF49599">
    <property type="entry name" value="TRAF domain-like"/>
    <property type="match status" value="3"/>
</dbReference>
<reference evidence="2 3" key="1">
    <citation type="journal article" date="2022" name="G3 (Bethesda)">
        <title>Whole-genome sequence and methylome profiling of the almond [Prunus dulcis (Mill.) D.A. Webb] cultivar 'Nonpareil'.</title>
        <authorList>
            <person name="D'Amico-Willman K.M."/>
            <person name="Ouma W.Z."/>
            <person name="Meulia T."/>
            <person name="Sideli G.M."/>
            <person name="Gradziel T.M."/>
            <person name="Fresnedo-Ramirez J."/>
        </authorList>
    </citation>
    <scope>NUCLEOTIDE SEQUENCE [LARGE SCALE GENOMIC DNA]</scope>
    <source>
        <strain evidence="2">Clone GOH B32 T37-40</strain>
    </source>
</reference>
<dbReference type="CDD" id="cd00121">
    <property type="entry name" value="MATH"/>
    <property type="match status" value="3"/>
</dbReference>
<evidence type="ECO:0000259" key="1">
    <source>
        <dbReference type="PROSITE" id="PS50144"/>
    </source>
</evidence>
<dbReference type="InterPro" id="IPR002083">
    <property type="entry name" value="MATH/TRAF_dom"/>
</dbReference>
<organism evidence="2 3">
    <name type="scientific">Prunus dulcis</name>
    <name type="common">Almond</name>
    <name type="synonym">Amygdalus dulcis</name>
    <dbReference type="NCBI Taxonomy" id="3755"/>
    <lineage>
        <taxon>Eukaryota</taxon>
        <taxon>Viridiplantae</taxon>
        <taxon>Streptophyta</taxon>
        <taxon>Embryophyta</taxon>
        <taxon>Tracheophyta</taxon>
        <taxon>Spermatophyta</taxon>
        <taxon>Magnoliopsida</taxon>
        <taxon>eudicotyledons</taxon>
        <taxon>Gunneridae</taxon>
        <taxon>Pentapetalae</taxon>
        <taxon>rosids</taxon>
        <taxon>fabids</taxon>
        <taxon>Rosales</taxon>
        <taxon>Rosaceae</taxon>
        <taxon>Amygdaloideae</taxon>
        <taxon>Amygdaleae</taxon>
        <taxon>Prunus</taxon>
    </lineage>
</organism>
<name>A0AAD4WT60_PRUDU</name>
<gene>
    <name evidence="2" type="ORF">L3X38_001996</name>
</gene>
<dbReference type="Proteomes" id="UP001054821">
    <property type="component" value="Chromosome 1"/>
</dbReference>
<dbReference type="AlphaFoldDB" id="A0AAD4WT60"/>
<dbReference type="InterPro" id="IPR008974">
    <property type="entry name" value="TRAF-like"/>
</dbReference>
<evidence type="ECO:0000313" key="3">
    <source>
        <dbReference type="Proteomes" id="UP001054821"/>
    </source>
</evidence>
<comment type="caution">
    <text evidence="2">The sequence shown here is derived from an EMBL/GenBank/DDBJ whole genome shotgun (WGS) entry which is preliminary data.</text>
</comment>
<feature type="domain" description="MATH" evidence="1">
    <location>
        <begin position="182"/>
        <end position="300"/>
    </location>
</feature>
<keyword evidence="3" id="KW-1185">Reference proteome</keyword>
<feature type="domain" description="MATH" evidence="1">
    <location>
        <begin position="29"/>
        <end position="160"/>
    </location>
</feature>
<evidence type="ECO:0000313" key="2">
    <source>
        <dbReference type="EMBL" id="KAI5349109.1"/>
    </source>
</evidence>
<dbReference type="PANTHER" id="PTHR46162:SF2">
    <property type="entry name" value="ANKYRIN REPEAT-CONTAINING PROTEIN-RELATED"/>
    <property type="match status" value="1"/>
</dbReference>
<dbReference type="PANTHER" id="PTHR46162">
    <property type="entry name" value="TRAF-LIKE FAMILY PROTEIN"/>
    <property type="match status" value="1"/>
</dbReference>
<accession>A0AAD4WT60</accession>
<sequence>MELLKHYNQLRENSSINCTTSLLLVRFANNGGVLEAKDFEVIFTSIESGDFEAGGYKWILRLYPNGDLKKNVVDHISFYLVISGSAYFQDGWELNAFFRLFLLDQIKGTYLVLEDANKKVKCFHGKMLYSGFDQFIPLESFVDPSNGYLIDDTCVFGAEVFVSEKSRIVREDCLSMIKNPVMYQHAWKIEKFSELKSGYYSEAFKAGDYKWKILIYPKGYGLGKGSHLSLDLEWSNPKTLPPGSGIFAAYCVRIWRQRSLYTELLKLFNQLIFVNKGSLLEAKYILLFILKNSSLVNFTAMATLNIDQDGILRSFSQSLQTHYTMKIQSFSSLNKNYVDSIESGEFEAGGHKWKLRLYPNGNLKKNVVDHISLYLFQIVLLDQNNGTYLVLEDANKKV</sequence>
<dbReference type="Pfam" id="PF22486">
    <property type="entry name" value="MATH_2"/>
    <property type="match status" value="3"/>
</dbReference>
<dbReference type="EMBL" id="JAJFAZ020000001">
    <property type="protein sequence ID" value="KAI5349109.1"/>
    <property type="molecule type" value="Genomic_DNA"/>
</dbReference>
<protein>
    <recommendedName>
        <fullName evidence="1">MATH domain-containing protein</fullName>
    </recommendedName>
</protein>
<dbReference type="Gene3D" id="2.60.210.10">
    <property type="entry name" value="Apoptosis, Tumor Necrosis Factor Receptor Associated Protein 2, Chain A"/>
    <property type="match status" value="3"/>
</dbReference>
<dbReference type="SMART" id="SM00061">
    <property type="entry name" value="MATH"/>
    <property type="match status" value="2"/>
</dbReference>
<dbReference type="PROSITE" id="PS50144">
    <property type="entry name" value="MATH"/>
    <property type="match status" value="3"/>
</dbReference>
<proteinExistence type="predicted"/>
<feature type="domain" description="MATH" evidence="1">
    <location>
        <begin position="320"/>
        <end position="398"/>
    </location>
</feature>